<sequence length="223" mass="24830">MLCCCGASDVAESMCQEIRLFLSLLPSRAGDPTPAPPRIRGCHPLTASPHPTPPLSWRQQPFQRLLELSRRRIPQDMRQRKRFGCLEGKELTRATDFTNSLKQEQEMDQGGLKYSNNQDESLTFGNPNGREGRAFQWDPSSAMSTSLTSVAPQAVPVDVSNGLGKSTPREELTTAVSASMGLYTEEPDAKAMGNNLRTPKQQQQQQQQQKPWVYSHWGKTSPS</sequence>
<keyword evidence="3" id="KW-0754">Steroid-binding</keyword>
<evidence type="ECO:0000256" key="4">
    <source>
        <dbReference type="ARBA" id="ARBA00023121"/>
    </source>
</evidence>
<proteinExistence type="inferred from homology"/>
<evidence type="ECO:0000256" key="3">
    <source>
        <dbReference type="ARBA" id="ARBA00022665"/>
    </source>
</evidence>
<dbReference type="EMBL" id="JAINUG010000033">
    <property type="protein sequence ID" value="KAJ8408823.1"/>
    <property type="molecule type" value="Genomic_DNA"/>
</dbReference>
<evidence type="ECO:0000256" key="2">
    <source>
        <dbReference type="ARBA" id="ARBA00005413"/>
    </source>
</evidence>
<reference evidence="6" key="1">
    <citation type="journal article" date="2023" name="Science">
        <title>Genome structures resolve the early diversification of teleost fishes.</title>
        <authorList>
            <person name="Parey E."/>
            <person name="Louis A."/>
            <person name="Montfort J."/>
            <person name="Bouchez O."/>
            <person name="Roques C."/>
            <person name="Iampietro C."/>
            <person name="Lluch J."/>
            <person name="Castinel A."/>
            <person name="Donnadieu C."/>
            <person name="Desvignes T."/>
            <person name="Floi Bucao C."/>
            <person name="Jouanno E."/>
            <person name="Wen M."/>
            <person name="Mejri S."/>
            <person name="Dirks R."/>
            <person name="Jansen H."/>
            <person name="Henkel C."/>
            <person name="Chen W.J."/>
            <person name="Zahm M."/>
            <person name="Cabau C."/>
            <person name="Klopp C."/>
            <person name="Thompson A.W."/>
            <person name="Robinson-Rechavi M."/>
            <person name="Braasch I."/>
            <person name="Lecointre G."/>
            <person name="Bobe J."/>
            <person name="Postlethwait J.H."/>
            <person name="Berthelot C."/>
            <person name="Roest Crollius H."/>
            <person name="Guiguen Y."/>
        </authorList>
    </citation>
    <scope>NUCLEOTIDE SEQUENCE</scope>
    <source>
        <strain evidence="6">NC1722</strain>
    </source>
</reference>
<dbReference type="Proteomes" id="UP001221898">
    <property type="component" value="Unassembled WGS sequence"/>
</dbReference>
<accession>A0AAD7WTT6</accession>
<keyword evidence="7" id="KW-1185">Reference proteome</keyword>
<dbReference type="AlphaFoldDB" id="A0AAD7WTT6"/>
<dbReference type="GO" id="GO:0003677">
    <property type="term" value="F:DNA binding"/>
    <property type="evidence" value="ECO:0007669"/>
    <property type="project" value="InterPro"/>
</dbReference>
<dbReference type="GO" id="GO:0005496">
    <property type="term" value="F:steroid binding"/>
    <property type="evidence" value="ECO:0007669"/>
    <property type="project" value="UniProtKB-KW"/>
</dbReference>
<comment type="caution">
    <text evidence="6">The sequence shown here is derived from an EMBL/GenBank/DDBJ whole genome shotgun (WGS) entry which is preliminary data.</text>
</comment>
<name>A0AAD7WTT6_9TELE</name>
<dbReference type="GO" id="GO:0004883">
    <property type="term" value="F:nuclear glucocorticoid receptor activity"/>
    <property type="evidence" value="ECO:0007669"/>
    <property type="project" value="InterPro"/>
</dbReference>
<gene>
    <name evidence="6" type="ORF">AAFF_G00246410</name>
</gene>
<feature type="region of interest" description="Disordered" evidence="5">
    <location>
        <begin position="159"/>
        <end position="223"/>
    </location>
</feature>
<protein>
    <submittedName>
        <fullName evidence="6">Uncharacterized protein</fullName>
    </submittedName>
</protein>
<evidence type="ECO:0000256" key="5">
    <source>
        <dbReference type="SAM" id="MobiDB-lite"/>
    </source>
</evidence>
<organism evidence="6 7">
    <name type="scientific">Aldrovandia affinis</name>
    <dbReference type="NCBI Taxonomy" id="143900"/>
    <lineage>
        <taxon>Eukaryota</taxon>
        <taxon>Metazoa</taxon>
        <taxon>Chordata</taxon>
        <taxon>Craniata</taxon>
        <taxon>Vertebrata</taxon>
        <taxon>Euteleostomi</taxon>
        <taxon>Actinopterygii</taxon>
        <taxon>Neopterygii</taxon>
        <taxon>Teleostei</taxon>
        <taxon>Notacanthiformes</taxon>
        <taxon>Halosauridae</taxon>
        <taxon>Aldrovandia</taxon>
    </lineage>
</organism>
<dbReference type="GO" id="GO:0005634">
    <property type="term" value="C:nucleus"/>
    <property type="evidence" value="ECO:0007669"/>
    <property type="project" value="UniProtKB-SubCell"/>
</dbReference>
<evidence type="ECO:0000313" key="6">
    <source>
        <dbReference type="EMBL" id="KAJ8408823.1"/>
    </source>
</evidence>
<evidence type="ECO:0000313" key="7">
    <source>
        <dbReference type="Proteomes" id="UP001221898"/>
    </source>
</evidence>
<dbReference type="Pfam" id="PF02155">
    <property type="entry name" value="GCR"/>
    <property type="match status" value="1"/>
</dbReference>
<comment type="subcellular location">
    <subcellularLocation>
        <location evidence="1">Nucleus</location>
    </subcellularLocation>
</comment>
<comment type="similarity">
    <text evidence="2">Belongs to the nuclear hormone receptor family. NR3 subfamily.</text>
</comment>
<keyword evidence="4" id="KW-0446">Lipid-binding</keyword>
<dbReference type="InterPro" id="IPR001409">
    <property type="entry name" value="Glcrtcd_rcpt"/>
</dbReference>
<evidence type="ECO:0000256" key="1">
    <source>
        <dbReference type="ARBA" id="ARBA00004123"/>
    </source>
</evidence>